<sequence>MEQIAQIADDLSNAAQLANVDILGGHTEVTNAVTRAVTSATVVARQPKDAALRGMRPGDAIVLTKWAAIEGTTILAEDFASRLSVLPESTLAAARAMAGQLSIVPESRIAMRFGASAMHDVTEGGVLGAAWELGYANACAVTIDTGAIPVREETKNICAALSLDPLRLIGSGSLLIACEDGARLVSALIAHGIPAAVIGQAIDGGQSFADEIPLEEPHADELYRLTAGESSTAVDLNACVNSFRML</sequence>
<dbReference type="SUPFAM" id="SSF56042">
    <property type="entry name" value="PurM C-terminal domain-like"/>
    <property type="match status" value="1"/>
</dbReference>
<dbReference type="InterPro" id="IPR036676">
    <property type="entry name" value="PurM-like_C_sf"/>
</dbReference>
<evidence type="ECO:0000259" key="1">
    <source>
        <dbReference type="Pfam" id="PF02769"/>
    </source>
</evidence>
<dbReference type="InterPro" id="IPR010918">
    <property type="entry name" value="PurM-like_C_dom"/>
</dbReference>
<dbReference type="Gene3D" id="3.90.650.10">
    <property type="entry name" value="PurM-like C-terminal domain"/>
    <property type="match status" value="1"/>
</dbReference>
<feature type="domain" description="PurM-like C-terminal" evidence="1">
    <location>
        <begin position="56"/>
        <end position="206"/>
    </location>
</feature>
<dbReference type="AlphaFoldDB" id="A0A645GBP9"/>
<gene>
    <name evidence="2" type="primary">hypE_15</name>
    <name evidence="2" type="ORF">SDC9_168854</name>
</gene>
<dbReference type="InterPro" id="IPR011854">
    <property type="entry name" value="HypE"/>
</dbReference>
<name>A0A645GBP9_9ZZZZ</name>
<keyword evidence="2" id="KW-0456">Lyase</keyword>
<protein>
    <submittedName>
        <fullName evidence="2">Carbamoyl dehydratase HypE</fullName>
        <ecNumber evidence="2">4.2.1.-</ecNumber>
    </submittedName>
</protein>
<dbReference type="GO" id="GO:0051604">
    <property type="term" value="P:protein maturation"/>
    <property type="evidence" value="ECO:0007669"/>
    <property type="project" value="TreeGrafter"/>
</dbReference>
<dbReference type="PANTHER" id="PTHR30303:SF4">
    <property type="entry name" value="HYDROGENASE EXPRESSION_FORMATION PROTEIN HYPE"/>
    <property type="match status" value="1"/>
</dbReference>
<dbReference type="GO" id="GO:0016829">
    <property type="term" value="F:lyase activity"/>
    <property type="evidence" value="ECO:0007669"/>
    <property type="project" value="UniProtKB-KW"/>
</dbReference>
<evidence type="ECO:0000313" key="2">
    <source>
        <dbReference type="EMBL" id="MPN21474.1"/>
    </source>
</evidence>
<proteinExistence type="predicted"/>
<reference evidence="2" key="1">
    <citation type="submission" date="2019-08" db="EMBL/GenBank/DDBJ databases">
        <authorList>
            <person name="Kucharzyk K."/>
            <person name="Murdoch R.W."/>
            <person name="Higgins S."/>
            <person name="Loffler F."/>
        </authorList>
    </citation>
    <scope>NUCLEOTIDE SEQUENCE</scope>
</reference>
<accession>A0A645GBP9</accession>
<dbReference type="PANTHER" id="PTHR30303">
    <property type="entry name" value="HYDROGENASE ISOENZYMES FORMATION PROTEIN HYPE"/>
    <property type="match status" value="1"/>
</dbReference>
<dbReference type="EC" id="4.2.1.-" evidence="2"/>
<dbReference type="Pfam" id="PF02769">
    <property type="entry name" value="AIRS_C"/>
    <property type="match status" value="1"/>
</dbReference>
<organism evidence="2">
    <name type="scientific">bioreactor metagenome</name>
    <dbReference type="NCBI Taxonomy" id="1076179"/>
    <lineage>
        <taxon>unclassified sequences</taxon>
        <taxon>metagenomes</taxon>
        <taxon>ecological metagenomes</taxon>
    </lineage>
</organism>
<dbReference type="EMBL" id="VSSQ01069465">
    <property type="protein sequence ID" value="MPN21474.1"/>
    <property type="molecule type" value="Genomic_DNA"/>
</dbReference>
<comment type="caution">
    <text evidence="2">The sequence shown here is derived from an EMBL/GenBank/DDBJ whole genome shotgun (WGS) entry which is preliminary data.</text>
</comment>